<protein>
    <recommendedName>
        <fullName evidence="1">Phosphate-specific transport system accessory protein PhoU</fullName>
    </recommendedName>
</protein>
<dbReference type="InterPro" id="IPR028366">
    <property type="entry name" value="PhoU"/>
</dbReference>
<dbReference type="PANTHER" id="PTHR42930:SF3">
    <property type="entry name" value="PHOSPHATE-SPECIFIC TRANSPORT SYSTEM ACCESSORY PROTEIN PHOU"/>
    <property type="match status" value="1"/>
</dbReference>
<dbReference type="GO" id="GO:0045936">
    <property type="term" value="P:negative regulation of phosphate metabolic process"/>
    <property type="evidence" value="ECO:0007669"/>
    <property type="project" value="InterPro"/>
</dbReference>
<evidence type="ECO:0000256" key="1">
    <source>
        <dbReference type="PIRNR" id="PIRNR003107"/>
    </source>
</evidence>
<reference evidence="3" key="1">
    <citation type="submission" date="2020-10" db="EMBL/GenBank/DDBJ databases">
        <authorList>
            <person name="Gilroy R."/>
        </authorList>
    </citation>
    <scope>NUCLEOTIDE SEQUENCE</scope>
    <source>
        <strain evidence="3">ChiGjej1B1-2707</strain>
    </source>
</reference>
<organism evidence="3 4">
    <name type="scientific">Candidatus Aveggerthella stercoripullorum</name>
    <dbReference type="NCBI Taxonomy" id="2840688"/>
    <lineage>
        <taxon>Bacteria</taxon>
        <taxon>Bacillati</taxon>
        <taxon>Actinomycetota</taxon>
        <taxon>Coriobacteriia</taxon>
        <taxon>Eggerthellales</taxon>
        <taxon>Eggerthellaceae</taxon>
        <taxon>Eggerthellaceae incertae sedis</taxon>
        <taxon>Candidatus Aveggerthella</taxon>
    </lineage>
</organism>
<sequence length="231" mass="25561">MQTRSKYIKQLENLEGYLTRLSEKTVADIRAAGSALAGNAEAADAVLQGRNVEDRLRTEIERECLDIMLLQQPLVAGDLRFVSGAFRAVSDIAHIDSKTRDVAYLAQNMPAEATAGLQENFAALAERTANMVETAYRAFSEADEEAAREVFAMDDAVDELYHKTAASIVELIRASKESSEIDYLPELLMVAKYFERMGDDAQRVADWALFRVTGEHDVYSAQRKGADNAGE</sequence>
<keyword evidence="1" id="KW-0963">Cytoplasm</keyword>
<comment type="function">
    <text evidence="1">Plays a role in the regulation of phosphate uptake.</text>
</comment>
<dbReference type="Pfam" id="PF01895">
    <property type="entry name" value="PhoU"/>
    <property type="match status" value="2"/>
</dbReference>
<feature type="domain" description="PhoU" evidence="2">
    <location>
        <begin position="19"/>
        <end position="99"/>
    </location>
</feature>
<keyword evidence="1" id="KW-0592">Phosphate transport</keyword>
<dbReference type="InterPro" id="IPR038078">
    <property type="entry name" value="PhoU-like_sf"/>
</dbReference>
<accession>A0A9D1A1J1</accession>
<dbReference type="Gene3D" id="1.20.58.220">
    <property type="entry name" value="Phosphate transport system protein phou homolog 2, domain 2"/>
    <property type="match status" value="1"/>
</dbReference>
<dbReference type="SUPFAM" id="SSF109755">
    <property type="entry name" value="PhoU-like"/>
    <property type="match status" value="1"/>
</dbReference>
<dbReference type="GO" id="GO:0005737">
    <property type="term" value="C:cytoplasm"/>
    <property type="evidence" value="ECO:0007669"/>
    <property type="project" value="UniProtKB-SubCell"/>
</dbReference>
<feature type="domain" description="PhoU" evidence="2">
    <location>
        <begin position="124"/>
        <end position="208"/>
    </location>
</feature>
<evidence type="ECO:0000313" key="3">
    <source>
        <dbReference type="EMBL" id="HIR01928.1"/>
    </source>
</evidence>
<dbReference type="GO" id="GO:0006817">
    <property type="term" value="P:phosphate ion transport"/>
    <property type="evidence" value="ECO:0007669"/>
    <property type="project" value="UniProtKB-KW"/>
</dbReference>
<gene>
    <name evidence="3" type="ORF">IAA69_06680</name>
</gene>
<evidence type="ECO:0000259" key="2">
    <source>
        <dbReference type="Pfam" id="PF01895"/>
    </source>
</evidence>
<dbReference type="PANTHER" id="PTHR42930">
    <property type="entry name" value="PHOSPHATE-SPECIFIC TRANSPORT SYSTEM ACCESSORY PROTEIN PHOU"/>
    <property type="match status" value="1"/>
</dbReference>
<dbReference type="EMBL" id="DVGB01000083">
    <property type="protein sequence ID" value="HIR01928.1"/>
    <property type="molecule type" value="Genomic_DNA"/>
</dbReference>
<dbReference type="PIRSF" id="PIRSF003107">
    <property type="entry name" value="PhoU"/>
    <property type="match status" value="1"/>
</dbReference>
<proteinExistence type="inferred from homology"/>
<reference evidence="3" key="2">
    <citation type="journal article" date="2021" name="PeerJ">
        <title>Extensive microbial diversity within the chicken gut microbiome revealed by metagenomics and culture.</title>
        <authorList>
            <person name="Gilroy R."/>
            <person name="Ravi A."/>
            <person name="Getino M."/>
            <person name="Pursley I."/>
            <person name="Horton D.L."/>
            <person name="Alikhan N.F."/>
            <person name="Baker D."/>
            <person name="Gharbi K."/>
            <person name="Hall N."/>
            <person name="Watson M."/>
            <person name="Adriaenssens E.M."/>
            <person name="Foster-Nyarko E."/>
            <person name="Jarju S."/>
            <person name="Secka A."/>
            <person name="Antonio M."/>
            <person name="Oren A."/>
            <person name="Chaudhuri R.R."/>
            <person name="La Ragione R."/>
            <person name="Hildebrand F."/>
            <person name="Pallen M.J."/>
        </authorList>
    </citation>
    <scope>NUCLEOTIDE SEQUENCE</scope>
    <source>
        <strain evidence="3">ChiGjej1B1-2707</strain>
    </source>
</reference>
<comment type="similarity">
    <text evidence="1">Belongs to the PhoU family.</text>
</comment>
<dbReference type="AlphaFoldDB" id="A0A9D1A1J1"/>
<dbReference type="Proteomes" id="UP000824261">
    <property type="component" value="Unassembled WGS sequence"/>
</dbReference>
<comment type="subcellular location">
    <subcellularLocation>
        <location evidence="1">Cytoplasm</location>
    </subcellularLocation>
</comment>
<dbReference type="InterPro" id="IPR026022">
    <property type="entry name" value="PhoU_dom"/>
</dbReference>
<comment type="subunit">
    <text evidence="1">Homodimer.</text>
</comment>
<dbReference type="GO" id="GO:0030643">
    <property type="term" value="P:intracellular phosphate ion homeostasis"/>
    <property type="evidence" value="ECO:0007669"/>
    <property type="project" value="InterPro"/>
</dbReference>
<name>A0A9D1A1J1_9ACTN</name>
<evidence type="ECO:0000313" key="4">
    <source>
        <dbReference type="Proteomes" id="UP000824261"/>
    </source>
</evidence>
<comment type="caution">
    <text evidence="3">The sequence shown here is derived from an EMBL/GenBank/DDBJ whole genome shotgun (WGS) entry which is preliminary data.</text>
</comment>
<keyword evidence="1" id="KW-0813">Transport</keyword>